<feature type="transmembrane region" description="Helical" evidence="1">
    <location>
        <begin position="69"/>
        <end position="99"/>
    </location>
</feature>
<keyword evidence="1" id="KW-1133">Transmembrane helix</keyword>
<dbReference type="RefSeq" id="WP_102664208.1">
    <property type="nucleotide sequence ID" value="NZ_JAVDSJ010000002.1"/>
</dbReference>
<keyword evidence="1" id="KW-0472">Membrane</keyword>
<organism evidence="2 3">
    <name type="scientific">Herbaspirillum frisingense</name>
    <dbReference type="NCBI Taxonomy" id="92645"/>
    <lineage>
        <taxon>Bacteria</taxon>
        <taxon>Pseudomonadati</taxon>
        <taxon>Pseudomonadota</taxon>
        <taxon>Betaproteobacteria</taxon>
        <taxon>Burkholderiales</taxon>
        <taxon>Oxalobacteraceae</taxon>
        <taxon>Herbaspirillum</taxon>
    </lineage>
</organism>
<feature type="transmembrane region" description="Helical" evidence="1">
    <location>
        <begin position="6"/>
        <end position="27"/>
    </location>
</feature>
<evidence type="ECO:0000313" key="3">
    <source>
        <dbReference type="Proteomes" id="UP001260715"/>
    </source>
</evidence>
<protein>
    <submittedName>
        <fullName evidence="2">Uncharacterized protein YjeT (DUF2065 family)</fullName>
    </submittedName>
</protein>
<evidence type="ECO:0000256" key="1">
    <source>
        <dbReference type="SAM" id="Phobius"/>
    </source>
</evidence>
<proteinExistence type="predicted"/>
<reference evidence="2 3" key="1">
    <citation type="submission" date="2023-07" db="EMBL/GenBank/DDBJ databases">
        <title>Sorghum-associated microbial communities from plants grown in Nebraska, USA.</title>
        <authorList>
            <person name="Schachtman D."/>
        </authorList>
    </citation>
    <scope>NUCLEOTIDE SEQUENCE [LARGE SCALE GENOMIC DNA]</scope>
    <source>
        <strain evidence="2 3">596</strain>
    </source>
</reference>
<evidence type="ECO:0000313" key="2">
    <source>
        <dbReference type="EMBL" id="MDR6583613.1"/>
    </source>
</evidence>
<comment type="caution">
    <text evidence="2">The sequence shown here is derived from an EMBL/GenBank/DDBJ whole genome shotgun (WGS) entry which is preliminary data.</text>
</comment>
<accession>A0ABU1PCF7</accession>
<keyword evidence="1" id="KW-0812">Transmembrane</keyword>
<name>A0ABU1PCF7_9BURK</name>
<sequence length="103" mass="11286">MNFTSHEIAILALSMASVLVRVLPALLPNRLNKTAHDMLQRELPLAVFINFSMYIAWTEIQVEPIPAIAAITTAAVFSLATHLGLILIAAGSTVLYVFFLHLL</sequence>
<feature type="transmembrane region" description="Helical" evidence="1">
    <location>
        <begin position="39"/>
        <end position="57"/>
    </location>
</feature>
<keyword evidence="3" id="KW-1185">Reference proteome</keyword>
<dbReference type="Proteomes" id="UP001260715">
    <property type="component" value="Unassembled WGS sequence"/>
</dbReference>
<gene>
    <name evidence="2" type="ORF">J2W50_001811</name>
</gene>
<dbReference type="EMBL" id="JAVDSJ010000002">
    <property type="protein sequence ID" value="MDR6583613.1"/>
    <property type="molecule type" value="Genomic_DNA"/>
</dbReference>